<comment type="caution">
    <text evidence="3">The sequence shown here is derived from an EMBL/GenBank/DDBJ whole genome shotgun (WGS) entry which is preliminary data.</text>
</comment>
<reference evidence="4" key="1">
    <citation type="journal article" date="2018" name="Front. Microbiol.">
        <title>Genome-Based Analysis Reveals the Taxonomy and Diversity of the Family Idiomarinaceae.</title>
        <authorList>
            <person name="Liu Y."/>
            <person name="Lai Q."/>
            <person name="Shao Z."/>
        </authorList>
    </citation>
    <scope>NUCLEOTIDE SEQUENCE [LARGE SCALE GENOMIC DNA]</scope>
    <source>
        <strain evidence="4">PO-M2</strain>
    </source>
</reference>
<dbReference type="Gene3D" id="3.90.930.50">
    <property type="match status" value="1"/>
</dbReference>
<dbReference type="AlphaFoldDB" id="A0A432Y4S6"/>
<gene>
    <name evidence="3" type="ORF">CWI70_04175</name>
</gene>
<dbReference type="Pfam" id="PF22106">
    <property type="entry name" value="NGO1945_C"/>
    <property type="match status" value="1"/>
</dbReference>
<protein>
    <submittedName>
        <fullName evidence="3">Uncharacterized protein</fullName>
    </submittedName>
</protein>
<dbReference type="Gene3D" id="1.10.150.690">
    <property type="entry name" value="DUF2063"/>
    <property type="match status" value="1"/>
</dbReference>
<dbReference type="Pfam" id="PF09836">
    <property type="entry name" value="DUF2063"/>
    <property type="match status" value="1"/>
</dbReference>
<keyword evidence="4" id="KW-1185">Reference proteome</keyword>
<dbReference type="EMBL" id="PIPX01000001">
    <property type="protein sequence ID" value="RUO55979.1"/>
    <property type="molecule type" value="Genomic_DNA"/>
</dbReference>
<dbReference type="InterPro" id="IPR018640">
    <property type="entry name" value="DUF2063"/>
</dbReference>
<accession>A0A432Y4S6</accession>
<dbReference type="InterPro" id="IPR044922">
    <property type="entry name" value="DUF2063_N_sf"/>
</dbReference>
<name>A0A432Y4S6_9GAMM</name>
<evidence type="ECO:0000313" key="4">
    <source>
        <dbReference type="Proteomes" id="UP000287649"/>
    </source>
</evidence>
<dbReference type="Proteomes" id="UP000287649">
    <property type="component" value="Unassembled WGS sequence"/>
</dbReference>
<dbReference type="InterPro" id="IPR054098">
    <property type="entry name" value="NGO1945-like_C"/>
</dbReference>
<evidence type="ECO:0000259" key="1">
    <source>
        <dbReference type="Pfam" id="PF09836"/>
    </source>
</evidence>
<feature type="domain" description="NGO1945-like C-terminal" evidence="2">
    <location>
        <begin position="161"/>
        <end position="256"/>
    </location>
</feature>
<evidence type="ECO:0000259" key="2">
    <source>
        <dbReference type="Pfam" id="PF22106"/>
    </source>
</evidence>
<sequence>MKLPPINNKLLAHVTQDFKQIQHELAAWLRSERQPDEALNAIEPRRLAIYRRLIHNNIRQFLDAGFPVLKEVLAKDQWQALVDSFIAQHHANSPLFSEIGAEFVQFLATLDVAQCDANELPPWLFELAHYERLEVDVLHADFDENLRVVGELSDDTVLYLNPTAVVAIYYYPVAQISRTQQPDTQLAEPYCALVYRQPEAEVVSFMQINTLTAYALEQLRNQPQTFTQLFEGLQVQFPNYAPEQLAQGLLALIQDFCERFVLFTKP</sequence>
<evidence type="ECO:0000313" key="3">
    <source>
        <dbReference type="EMBL" id="RUO55979.1"/>
    </source>
</evidence>
<feature type="domain" description="Putative DNA-binding" evidence="1">
    <location>
        <begin position="20"/>
        <end position="107"/>
    </location>
</feature>
<proteinExistence type="predicted"/>
<organism evidence="3 4">
    <name type="scientific">Pseudidiomarina homiensis</name>
    <dbReference type="NCBI Taxonomy" id="364198"/>
    <lineage>
        <taxon>Bacteria</taxon>
        <taxon>Pseudomonadati</taxon>
        <taxon>Pseudomonadota</taxon>
        <taxon>Gammaproteobacteria</taxon>
        <taxon>Alteromonadales</taxon>
        <taxon>Idiomarinaceae</taxon>
        <taxon>Pseudidiomarina</taxon>
    </lineage>
</organism>